<feature type="region of interest" description="Disordered" evidence="1">
    <location>
        <begin position="1464"/>
        <end position="1496"/>
    </location>
</feature>
<dbReference type="OrthoDB" id="340317at2759"/>
<feature type="region of interest" description="Disordered" evidence="1">
    <location>
        <begin position="1"/>
        <end position="22"/>
    </location>
</feature>
<gene>
    <name evidence="2" type="ORF">OJ253_2294</name>
</gene>
<feature type="compositionally biased region" description="Polar residues" evidence="1">
    <location>
        <begin position="562"/>
        <end position="579"/>
    </location>
</feature>
<organism evidence="2">
    <name type="scientific">Cryptosporidium canis</name>
    <dbReference type="NCBI Taxonomy" id="195482"/>
    <lineage>
        <taxon>Eukaryota</taxon>
        <taxon>Sar</taxon>
        <taxon>Alveolata</taxon>
        <taxon>Apicomplexa</taxon>
        <taxon>Conoidasida</taxon>
        <taxon>Coccidia</taxon>
        <taxon>Eucoccidiorida</taxon>
        <taxon>Eimeriorina</taxon>
        <taxon>Cryptosporidiidae</taxon>
        <taxon>Cryptosporidium</taxon>
    </lineage>
</organism>
<feature type="compositionally biased region" description="Polar residues" evidence="1">
    <location>
        <begin position="532"/>
        <end position="555"/>
    </location>
</feature>
<feature type="compositionally biased region" description="Polar residues" evidence="1">
    <location>
        <begin position="1464"/>
        <end position="1484"/>
    </location>
</feature>
<sequence length="1515" mass="172062">MEEQDHIEYEKSNKENSALKIEKDDSGLSKSIQFVVNEVSNLLNYNSASKTKEQEISYISGDGGGLTVSSTEIYKTIQVSSAIKIRSNNSLLLSLTALLSNPHHTKYLNVMTENVIDGFLESSKINPESGNKTTDMISRDSKNSIVNLIASNLQYYLFEGRATNIIVNDLVVTLMKAFSNEKTPNKRFGSNHWETNSQVFIEARDWSVLIGTKECIFLKTCFELRDLLNKQGIKLKSYFENISDTENTMAKLNVGLGGDSQDTNLSSIDDLDTHYFERLSYSKLKEYKSNNIPNYSQFEQLKKQLSSQHPNLKTLFYSPGSCIYINGNDVITFLDILKKSAEERIKLDSESRNCLNPKQTQNPKDPYWFLKDTKRIVSNFPVKDTIFKASTCDCNFIHNSVHNKSQGFYELNIEGMFLPNSLYVILNGFKILCPEISSCTLSVESYAEPPFLPSETNKPLLIWERLIPLLSSTIRSISPSLAEFANRLKPYTKVSFKHSKENSENKNNQDHVSIQTNNYPAPLFPLPRKRLNPSSQIQSSQRYYTNTNNRSNPQNFVPIGNPTMNHSASSQIQTRNGPTSSSTFSNILFDFSASNGVIDNINAQVGSIFTSGAGNLPNQNGSSSTIENQALLALSHNNVHYHPPLLPSIGIRARAPNSLSANVQWLNFRGLGFSSQTNSNYVSLSTPMGKQLLHRIGAMNPIQRLEQAQHLINIQLKSNTKTLNLNQNISINDNTTKIFEETALCFVGFDPDRLDYFTARAIEEGAKVIKLDQLEREYTKQYSKSPVIKEMNISNFACSWINVSRFYCVLDDSKFQSEGTKQPNDRFEGIFEYVDVQQLVTLEWFLTSCFERRSIDPDMFAPICRPAIPVLNTIETYQTPIHGDDLLVIIIEYFPHMNKVYNSSKDGQESLSNAIWGNCMQRILKSIYGPNITNIKDFSNFIEKNSSKWRKVIPSIVLVPCNLIPFHSNSNISIPDILKPPTSVLYGQSKCQFIKDLCFIEKTLLDHFNNMEGKSFNEIVSIVTPSWLLESCSKRIKINYRQFEVKQSISILQFQKCRKKGKLNISDDQDCSYKEEACFFYKKEQKSNMLINIVPPYGPWPLWGWSIYIIDSICKPLSKKLRIKLKDLGAIYFDPMKPFEEIDAYSIDQMKELLEEMEQMGINIIICNDFLDVQLNKKIDGINNWRKNGNSYGVSKKLNVVSESWINMVHGTRTLHPFESKFYFDRPSLDLNKDADCKDVRTIRALEDPPALKKIGQNENYNYNIEKVARCINCDDRCVPYEDYNASIPNNPTKTKDAPIYNIDVHVCQTSKVNFGDVESTGTVTGLNAVQNSISENGLNKPKRRRTTKKNHSVMKNHIQVESGEKTIENNGNCFNSGITIEEQSVMGQCNKTENEFLVPLSLSFMSNWADGKNMDYLPIFCSSHTPIRKGYAPKETHTSTPTKAPIDWDGQFEHIDELINDSIYPNGSNDDMSQTDKTTAFQKTSDESEDGLSNVKTDHYSPILCPIMPIHLNY</sequence>
<feature type="compositionally biased region" description="Polar residues" evidence="1">
    <location>
        <begin position="510"/>
        <end position="519"/>
    </location>
</feature>
<evidence type="ECO:0000313" key="2">
    <source>
        <dbReference type="EMBL" id="KAJ1607499.1"/>
    </source>
</evidence>
<dbReference type="Proteomes" id="UP001067231">
    <property type="component" value="Unassembled WGS sequence"/>
</dbReference>
<name>A0A9D5DFE2_9CRYT</name>
<feature type="region of interest" description="Disordered" evidence="1">
    <location>
        <begin position="497"/>
        <end position="579"/>
    </location>
</feature>
<feature type="compositionally biased region" description="Basic and acidic residues" evidence="1">
    <location>
        <begin position="1"/>
        <end position="14"/>
    </location>
</feature>
<protein>
    <submittedName>
        <fullName evidence="2">Uncharacterized protein</fullName>
    </submittedName>
</protein>
<evidence type="ECO:0000256" key="1">
    <source>
        <dbReference type="SAM" id="MobiDB-lite"/>
    </source>
</evidence>
<proteinExistence type="predicted"/>
<comment type="caution">
    <text evidence="2">The sequence shown here is derived from an EMBL/GenBank/DDBJ whole genome shotgun (WGS) entry which is preliminary data.</text>
</comment>
<feature type="compositionally biased region" description="Basic and acidic residues" evidence="1">
    <location>
        <begin position="498"/>
        <end position="509"/>
    </location>
</feature>
<reference evidence="2" key="1">
    <citation type="submission" date="2022-10" db="EMBL/GenBank/DDBJ databases">
        <title>Adaptive evolution leads to modifications in subtelomeric GC content in a zoonotic Cryptosporidium species.</title>
        <authorList>
            <person name="Li J."/>
            <person name="Feng Y."/>
            <person name="Xiao L."/>
        </authorList>
    </citation>
    <scope>NUCLEOTIDE SEQUENCE</scope>
    <source>
        <strain evidence="2">33844</strain>
    </source>
</reference>
<accession>A0A9D5DFE2</accession>
<dbReference type="EMBL" id="JAPCXC010000058">
    <property type="protein sequence ID" value="KAJ1607499.1"/>
    <property type="molecule type" value="Genomic_DNA"/>
</dbReference>